<proteinExistence type="inferred from homology"/>
<dbReference type="Pfam" id="PF02837">
    <property type="entry name" value="Glyco_hydro_2_N"/>
    <property type="match status" value="1"/>
</dbReference>
<protein>
    <submittedName>
        <fullName evidence="6">Glycoside hydrolase family 2</fullName>
    </submittedName>
</protein>
<gene>
    <name evidence="6" type="ORF">NMU02_06820</name>
</gene>
<evidence type="ECO:0000313" key="7">
    <source>
        <dbReference type="Proteomes" id="UP001205603"/>
    </source>
</evidence>
<organism evidence="6 7">
    <name type="scientific">Coprobacter tertius</name>
    <dbReference type="NCBI Taxonomy" id="2944915"/>
    <lineage>
        <taxon>Bacteria</taxon>
        <taxon>Pseudomonadati</taxon>
        <taxon>Bacteroidota</taxon>
        <taxon>Bacteroidia</taxon>
        <taxon>Bacteroidales</taxon>
        <taxon>Barnesiellaceae</taxon>
        <taxon>Coprobacter</taxon>
    </lineage>
</organism>
<dbReference type="PANTHER" id="PTHR43817:SF1">
    <property type="entry name" value="HYDROLASE, FAMILY 43, PUTATIVE (AFU_ORTHOLOGUE AFUA_3G01660)-RELATED"/>
    <property type="match status" value="1"/>
</dbReference>
<keyword evidence="2 4" id="KW-0732">Signal</keyword>
<dbReference type="EMBL" id="JANDHW010000005">
    <property type="protein sequence ID" value="MCP9611800.1"/>
    <property type="molecule type" value="Genomic_DNA"/>
</dbReference>
<sequence length="1084" mass="122452">MKKTSKLKTFVFIASVLFSCTLSFGNSSDKKLRSGFVIPPDSIKTSVYWYWISGNVSEEGVIKDLESMKKAGINRAYIGNIGLTPSEAPVGKVKLFSDEWWKITHAALKKATQLSIEIGMFNCPGWSQAGGPWITPDKSMRYLSSTKVRVTGGKKITIDLQKPGKDFQDVKVLAYPYPLSSDSVISIKNSEIISSSGQMENIAALIDEDRKTELIFPKDKSFSVDIRAPKNITVRSCGIYTSHRTRVKVTLQAWENNRYLTLKEFWVDRTNAELCVGFEPYAPVIVTLPETNSDKYRFIFSQIDGGSGISEIELSACPLIERYAEKSLAKMFQSPLPYWHEYMWERQGEPNSTSGIIDPKMILDITDCLNGNELTWTAPSGEWQIVRYGMLPTRVENSPAAPEGTGLEVDKMSSAYLQHHFDSFLGKIMQKIPAEDRKSLKVSVSDSYEKGGQNYTDTFIEDFIKRYGYDPLPFFPVFEGMVVESRDISDRFLWDLRRMVADNLAYEHIGAMKKIAHKYGLKLWLENYGHWGFPGEFLQYGGQSDEVSGEFWSEGSLGDIENRAASSCAHIYGKPQVSAESFTCAGSPFARYPSVIKPRGDRFFAEGINNTLLHVYISQPDDTALPGLNAWFGTEFNRNNTWFSQIDLFINYLKRSNYMLQLGVNVADVAYFIGEDAPKMTGVADPVLPEGYQFDYINSEVILNRLTVKDGLLTLPHGVSYRILVLPKQETMRPELLEKLRQLVYDGAVILGPQPKRSPSLQNYPEADMKIQQIGEELWNGISEEKRYKKVGKGMVMCGMEMTEALEVIGCVPDCKITSGIPVNYCHRTLGNTDIYFLTNQSNNAVEFDASFRNVGKQPELWDAVSGTMRILPSFNRSERTTLVPLKLAPYESTFIVFNKRQHKKNSLSDGNANFPKPKIIAEMNSPWKLSFEKGRRAPSDIIEYRALEDLSLSANDSIRYFSGTVTYTSAFNIDAVPRNGRTYIDLGDVAVMAKIWINDRYVGGVWTTPYRIDISEYLHKGENQVKIEVVNTWVNRLIGDSGLPENERETYCPVNTWKPDSKLQKSGLIGPVVIENFDYIRIK</sequence>
<dbReference type="NCBIfam" id="NF045579">
    <property type="entry name" value="rhamnoside_JR"/>
    <property type="match status" value="1"/>
</dbReference>
<accession>A0ABT1MGP4</accession>
<evidence type="ECO:0000256" key="4">
    <source>
        <dbReference type="SAM" id="SignalP"/>
    </source>
</evidence>
<evidence type="ECO:0000256" key="1">
    <source>
        <dbReference type="ARBA" id="ARBA00007401"/>
    </source>
</evidence>
<dbReference type="PANTHER" id="PTHR43817">
    <property type="entry name" value="GLYCOSYL HYDROLASE"/>
    <property type="match status" value="1"/>
</dbReference>
<name>A0ABT1MGP4_9BACT</name>
<dbReference type="InterPro" id="IPR006104">
    <property type="entry name" value="Glyco_hydro_2_N"/>
</dbReference>
<feature type="domain" description="Glycosyl hydrolases family 2 sugar binding" evidence="5">
    <location>
        <begin position="957"/>
        <end position="1034"/>
    </location>
</feature>
<dbReference type="GO" id="GO:0016787">
    <property type="term" value="F:hydrolase activity"/>
    <property type="evidence" value="ECO:0007669"/>
    <property type="project" value="UniProtKB-KW"/>
</dbReference>
<feature type="signal peptide" evidence="4">
    <location>
        <begin position="1"/>
        <end position="24"/>
    </location>
</feature>
<dbReference type="RefSeq" id="WP_255026829.1">
    <property type="nucleotide sequence ID" value="NZ_JANDHW010000005.1"/>
</dbReference>
<keyword evidence="7" id="KW-1185">Reference proteome</keyword>
<dbReference type="Pfam" id="PF17132">
    <property type="entry name" value="Glyco_hydro_106"/>
    <property type="match status" value="1"/>
</dbReference>
<keyword evidence="3 6" id="KW-0378">Hydrolase</keyword>
<feature type="chain" id="PRO_5046270366" evidence="4">
    <location>
        <begin position="25"/>
        <end position="1084"/>
    </location>
</feature>
<evidence type="ECO:0000313" key="6">
    <source>
        <dbReference type="EMBL" id="MCP9611800.1"/>
    </source>
</evidence>
<comment type="similarity">
    <text evidence="1">Belongs to the glycosyl hydrolase 2 family.</text>
</comment>
<dbReference type="InterPro" id="IPR008979">
    <property type="entry name" value="Galactose-bd-like_sf"/>
</dbReference>
<evidence type="ECO:0000256" key="2">
    <source>
        <dbReference type="ARBA" id="ARBA00022729"/>
    </source>
</evidence>
<dbReference type="PROSITE" id="PS51257">
    <property type="entry name" value="PROKAR_LIPOPROTEIN"/>
    <property type="match status" value="1"/>
</dbReference>
<evidence type="ECO:0000259" key="5">
    <source>
        <dbReference type="Pfam" id="PF02837"/>
    </source>
</evidence>
<evidence type="ECO:0000256" key="3">
    <source>
        <dbReference type="ARBA" id="ARBA00022801"/>
    </source>
</evidence>
<comment type="caution">
    <text evidence="6">The sequence shown here is derived from an EMBL/GenBank/DDBJ whole genome shotgun (WGS) entry which is preliminary data.</text>
</comment>
<dbReference type="Proteomes" id="UP001205603">
    <property type="component" value="Unassembled WGS sequence"/>
</dbReference>
<reference evidence="6 7" key="1">
    <citation type="submission" date="2022-07" db="EMBL/GenBank/DDBJ databases">
        <title>Fecal culturing of patients with breast cancer.</title>
        <authorList>
            <person name="Teng N.M.Y."/>
            <person name="Kiu R."/>
            <person name="Evans R."/>
            <person name="Baker D.J."/>
            <person name="Zenner C."/>
            <person name="Robinson S.D."/>
            <person name="Hall L.J."/>
        </authorList>
    </citation>
    <scope>NUCLEOTIDE SEQUENCE [LARGE SCALE GENOMIC DNA]</scope>
    <source>
        <strain evidence="6 7">LH1063</strain>
    </source>
</reference>
<dbReference type="SUPFAM" id="SSF49785">
    <property type="entry name" value="Galactose-binding domain-like"/>
    <property type="match status" value="1"/>
</dbReference>
<dbReference type="Gene3D" id="2.60.120.260">
    <property type="entry name" value="Galactose-binding domain-like"/>
    <property type="match status" value="1"/>
</dbReference>